<evidence type="ECO:0000313" key="1">
    <source>
        <dbReference type="EMBL" id="MBB4481075.1"/>
    </source>
</evidence>
<reference evidence="3 4" key="1">
    <citation type="submission" date="2020-08" db="EMBL/GenBank/DDBJ databases">
        <title>Genomic Encyclopedia of Type Strains, Phase IV (KMG-V): Genome sequencing to study the core and pangenomes of soil and plant-associated prokaryotes.</title>
        <authorList>
            <person name="Whitman W."/>
        </authorList>
    </citation>
    <scope>NUCLEOTIDE SEQUENCE [LARGE SCALE GENOMIC DNA]</scope>
    <source>
        <strain evidence="1 4">SEMIA 471</strain>
        <strain evidence="2 3">SEMIA 489</strain>
    </source>
</reference>
<sequence length="204" mass="22968">MKSLLPGMPMSNEYPGSNANPLEVLDLANAYFDASKLLFNEGRKQIALSLAPARMCAIHAIELYLNAFLRYEGVAPEEIRKRMHNLAEPMFVAKLKLRKKTALHLEAMTTKREYIISRYAPERTREHTALNRLNATLSEVMAKVGKHLHSTSSAGHRQSLLRTAIELSSQFDWDADDGTKERALKRPDILHDKAPAERIGHGPL</sequence>
<evidence type="ECO:0000313" key="3">
    <source>
        <dbReference type="Proteomes" id="UP000523431"/>
    </source>
</evidence>
<organism evidence="2 3">
    <name type="scientific">Rhizobium etli</name>
    <dbReference type="NCBI Taxonomy" id="29449"/>
    <lineage>
        <taxon>Bacteria</taxon>
        <taxon>Pseudomonadati</taxon>
        <taxon>Pseudomonadota</taxon>
        <taxon>Alphaproteobacteria</taxon>
        <taxon>Hyphomicrobiales</taxon>
        <taxon>Rhizobiaceae</taxon>
        <taxon>Rhizobium/Agrobacterium group</taxon>
        <taxon>Rhizobium</taxon>
    </lineage>
</organism>
<protein>
    <recommendedName>
        <fullName evidence="5">HEPN domain-containing protein</fullName>
    </recommendedName>
</protein>
<dbReference type="RefSeq" id="WP_246723326.1">
    <property type="nucleotide sequence ID" value="NZ_JACIHU010000007.1"/>
</dbReference>
<dbReference type="AlphaFoldDB" id="A0A7W7EGF8"/>
<dbReference type="EMBL" id="JACIID010000007">
    <property type="protein sequence ID" value="MBB4536675.1"/>
    <property type="molecule type" value="Genomic_DNA"/>
</dbReference>
<name>A0A7W7EGF8_RHIET</name>
<comment type="caution">
    <text evidence="2">The sequence shown here is derived from an EMBL/GenBank/DDBJ whole genome shotgun (WGS) entry which is preliminary data.</text>
</comment>
<evidence type="ECO:0000313" key="4">
    <source>
        <dbReference type="Proteomes" id="UP000557344"/>
    </source>
</evidence>
<dbReference type="Proteomes" id="UP000523431">
    <property type="component" value="Unassembled WGS sequence"/>
</dbReference>
<accession>A0A7W7EGF8</accession>
<proteinExistence type="predicted"/>
<dbReference type="EMBL" id="JACIHU010000007">
    <property type="protein sequence ID" value="MBB4481075.1"/>
    <property type="molecule type" value="Genomic_DNA"/>
</dbReference>
<evidence type="ECO:0008006" key="5">
    <source>
        <dbReference type="Google" id="ProtNLM"/>
    </source>
</evidence>
<dbReference type="Proteomes" id="UP000557344">
    <property type="component" value="Unassembled WGS sequence"/>
</dbReference>
<gene>
    <name evidence="1" type="ORF">GGE46_003664</name>
    <name evidence="2" type="ORF">GGE57_003432</name>
</gene>
<evidence type="ECO:0000313" key="2">
    <source>
        <dbReference type="EMBL" id="MBB4536675.1"/>
    </source>
</evidence>